<keyword evidence="4" id="KW-1185">Reference proteome</keyword>
<dbReference type="Gene3D" id="3.30.70.330">
    <property type="match status" value="1"/>
</dbReference>
<evidence type="ECO:0000313" key="3">
    <source>
        <dbReference type="EMBL" id="OWK05117.1"/>
    </source>
</evidence>
<evidence type="ECO:0000259" key="2">
    <source>
        <dbReference type="Pfam" id="PF00076"/>
    </source>
</evidence>
<comment type="caution">
    <text evidence="3">The sequence shown here is derived from an EMBL/GenBank/DDBJ whole genome shotgun (WGS) entry which is preliminary data.</text>
</comment>
<gene>
    <name evidence="3" type="ORF">Celaphus_00002023</name>
</gene>
<evidence type="ECO:0000256" key="1">
    <source>
        <dbReference type="SAM" id="MobiDB-lite"/>
    </source>
</evidence>
<dbReference type="Pfam" id="PF00076">
    <property type="entry name" value="RRM_1"/>
    <property type="match status" value="1"/>
</dbReference>
<dbReference type="InterPro" id="IPR000504">
    <property type="entry name" value="RRM_dom"/>
</dbReference>
<organism evidence="3 4">
    <name type="scientific">Cervus elaphus hippelaphus</name>
    <name type="common">European red deer</name>
    <dbReference type="NCBI Taxonomy" id="46360"/>
    <lineage>
        <taxon>Eukaryota</taxon>
        <taxon>Metazoa</taxon>
        <taxon>Chordata</taxon>
        <taxon>Craniata</taxon>
        <taxon>Vertebrata</taxon>
        <taxon>Euteleostomi</taxon>
        <taxon>Mammalia</taxon>
        <taxon>Eutheria</taxon>
        <taxon>Laurasiatheria</taxon>
        <taxon>Artiodactyla</taxon>
        <taxon>Ruminantia</taxon>
        <taxon>Pecora</taxon>
        <taxon>Cervidae</taxon>
        <taxon>Cervinae</taxon>
        <taxon>Cervus</taxon>
    </lineage>
</organism>
<name>A0A212CGI0_CEREH</name>
<feature type="region of interest" description="Disordered" evidence="1">
    <location>
        <begin position="63"/>
        <end position="84"/>
    </location>
</feature>
<protein>
    <submittedName>
        <fullName evidence="3">CELF3</fullName>
    </submittedName>
</protein>
<dbReference type="InterPro" id="IPR012677">
    <property type="entry name" value="Nucleotide-bd_a/b_plait_sf"/>
</dbReference>
<dbReference type="SUPFAM" id="SSF54928">
    <property type="entry name" value="RNA-binding domain, RBD"/>
    <property type="match status" value="1"/>
</dbReference>
<sequence>MGDGVLGAQTAPAKVAHQHPCPTSSMGDGDYGGTLQGCAFVKFQTHAEAQAAINTLHSSRTLPASCSLTGPTPDPGSEGAVHSG</sequence>
<evidence type="ECO:0000313" key="4">
    <source>
        <dbReference type="Proteomes" id="UP000242450"/>
    </source>
</evidence>
<proteinExistence type="predicted"/>
<dbReference type="OrthoDB" id="7466365at2759"/>
<dbReference type="GO" id="GO:0003723">
    <property type="term" value="F:RNA binding"/>
    <property type="evidence" value="ECO:0007669"/>
    <property type="project" value="InterPro"/>
</dbReference>
<dbReference type="AlphaFoldDB" id="A0A212CGI0"/>
<feature type="region of interest" description="Disordered" evidence="1">
    <location>
        <begin position="1"/>
        <end position="21"/>
    </location>
</feature>
<feature type="domain" description="RRM" evidence="2">
    <location>
        <begin position="33"/>
        <end position="58"/>
    </location>
</feature>
<accession>A0A212CGI0</accession>
<dbReference type="EMBL" id="MKHE01000020">
    <property type="protein sequence ID" value="OWK05117.1"/>
    <property type="molecule type" value="Genomic_DNA"/>
</dbReference>
<reference evidence="3 4" key="1">
    <citation type="journal article" date="2018" name="Mol. Genet. Genomics">
        <title>The red deer Cervus elaphus genome CerEla1.0: sequencing, annotating, genes, and chromosomes.</title>
        <authorList>
            <person name="Bana N.A."/>
            <person name="Nyiri A."/>
            <person name="Nagy J."/>
            <person name="Frank K."/>
            <person name="Nagy T."/>
            <person name="Steger V."/>
            <person name="Schiller M."/>
            <person name="Lakatos P."/>
            <person name="Sugar L."/>
            <person name="Horn P."/>
            <person name="Barta E."/>
            <person name="Orosz L."/>
        </authorList>
    </citation>
    <scope>NUCLEOTIDE SEQUENCE [LARGE SCALE GENOMIC DNA]</scope>
    <source>
        <strain evidence="3">Hungarian</strain>
    </source>
</reference>
<dbReference type="Proteomes" id="UP000242450">
    <property type="component" value="Chromosome 20"/>
</dbReference>
<dbReference type="InterPro" id="IPR035979">
    <property type="entry name" value="RBD_domain_sf"/>
</dbReference>